<proteinExistence type="predicted"/>
<dbReference type="InterPro" id="IPR030802">
    <property type="entry name" value="Permease_MalE"/>
</dbReference>
<protein>
    <submittedName>
        <fullName evidence="2">ABC transporter permease</fullName>
    </submittedName>
</protein>
<evidence type="ECO:0000313" key="2">
    <source>
        <dbReference type="EMBL" id="MEX6687883.1"/>
    </source>
</evidence>
<keyword evidence="3" id="KW-1185">Reference proteome</keyword>
<keyword evidence="1" id="KW-0812">Transmembrane</keyword>
<name>A0ABV3ZDG5_9BACT</name>
<keyword evidence="1" id="KW-1133">Transmembrane helix</keyword>
<accession>A0ABV3ZDG5</accession>
<organism evidence="2 3">
    <name type="scientific">Danxiaibacter flavus</name>
    <dbReference type="NCBI Taxonomy" id="3049108"/>
    <lineage>
        <taxon>Bacteria</taxon>
        <taxon>Pseudomonadati</taxon>
        <taxon>Bacteroidota</taxon>
        <taxon>Chitinophagia</taxon>
        <taxon>Chitinophagales</taxon>
        <taxon>Chitinophagaceae</taxon>
        <taxon>Danxiaibacter</taxon>
    </lineage>
</organism>
<reference evidence="2 3" key="1">
    <citation type="submission" date="2023-07" db="EMBL/GenBank/DDBJ databases">
        <authorList>
            <person name="Lian W.-H."/>
        </authorList>
    </citation>
    <scope>NUCLEOTIDE SEQUENCE [LARGE SCALE GENOMIC DNA]</scope>
    <source>
        <strain evidence="2 3">SYSU DXS3180</strain>
    </source>
</reference>
<dbReference type="Proteomes" id="UP001560573">
    <property type="component" value="Unassembled WGS sequence"/>
</dbReference>
<evidence type="ECO:0000313" key="3">
    <source>
        <dbReference type="Proteomes" id="UP001560573"/>
    </source>
</evidence>
<comment type="caution">
    <text evidence="2">The sequence shown here is derived from an EMBL/GenBank/DDBJ whole genome shotgun (WGS) entry which is preliminary data.</text>
</comment>
<dbReference type="Pfam" id="PF02405">
    <property type="entry name" value="MlaE"/>
    <property type="match status" value="1"/>
</dbReference>
<gene>
    <name evidence="2" type="ORF">QTN47_10280</name>
</gene>
<dbReference type="PANTHER" id="PTHR30188:SF4">
    <property type="entry name" value="PROTEIN TRIGALACTOSYLDIACYLGLYCEROL 1, CHLOROPLASTIC"/>
    <property type="match status" value="1"/>
</dbReference>
<evidence type="ECO:0000256" key="1">
    <source>
        <dbReference type="SAM" id="Phobius"/>
    </source>
</evidence>
<feature type="transmembrane region" description="Helical" evidence="1">
    <location>
        <begin position="40"/>
        <end position="65"/>
    </location>
</feature>
<feature type="transmembrane region" description="Helical" evidence="1">
    <location>
        <begin position="138"/>
        <end position="158"/>
    </location>
</feature>
<dbReference type="RefSeq" id="WP_369329287.1">
    <property type="nucleotide sequence ID" value="NZ_JAULBC010000002.1"/>
</dbReference>
<sequence length="247" mass="26723">MIGRFLSHLGRYLLMLRSMFTRPENSKMYWKEFMHQCSEIGVGALPIVVIISLFLGAVTTVQTAYQLVSPLVPKATIAQIVRDSVILELSPTVVSIVLAGVIGSKIASELGNMRISEQIDALEIMGINSRSYLIAPKILGSLLVIPALIIISAVLSIWGGRVAGSMTGILANDIYDMGLRQNLNTYNITVGLYKAYAFAFIISSISAYYGFHVKGGSLEIGRSSTTAVVVSCILILFADYLIAALLL</sequence>
<dbReference type="EMBL" id="JAULBC010000002">
    <property type="protein sequence ID" value="MEX6687883.1"/>
    <property type="molecule type" value="Genomic_DNA"/>
</dbReference>
<keyword evidence="1" id="KW-0472">Membrane</keyword>
<feature type="transmembrane region" description="Helical" evidence="1">
    <location>
        <begin position="223"/>
        <end position="246"/>
    </location>
</feature>
<feature type="transmembrane region" description="Helical" evidence="1">
    <location>
        <begin position="193"/>
        <end position="211"/>
    </location>
</feature>
<dbReference type="PANTHER" id="PTHR30188">
    <property type="entry name" value="ABC TRANSPORTER PERMEASE PROTEIN-RELATED"/>
    <property type="match status" value="1"/>
</dbReference>